<dbReference type="RefSeq" id="WP_101302297.1">
    <property type="nucleotide sequence ID" value="NZ_NXGX01000004.1"/>
</dbReference>
<reference evidence="1 2" key="1">
    <citation type="submission" date="2017-09" db="EMBL/GenBank/DDBJ databases">
        <title>Biodiversity and function of Thalassospira species in the particle-attached aromatic-hydrocarbon-degrading consortia from the surface seawater of the China South Sea.</title>
        <authorList>
            <person name="Dong C."/>
            <person name="Lai Q."/>
            <person name="Shao Z."/>
        </authorList>
    </citation>
    <scope>NUCLEOTIDE SEQUENCE [LARGE SCALE GENOMIC DNA]</scope>
    <source>
        <strain evidence="1 2">139Z-12</strain>
    </source>
</reference>
<proteinExistence type="predicted"/>
<evidence type="ECO:0000313" key="2">
    <source>
        <dbReference type="Proteomes" id="UP000233332"/>
    </source>
</evidence>
<dbReference type="Proteomes" id="UP000233332">
    <property type="component" value="Unassembled WGS sequence"/>
</dbReference>
<evidence type="ECO:0000313" key="1">
    <source>
        <dbReference type="EMBL" id="PKR58405.1"/>
    </source>
</evidence>
<keyword evidence="2" id="KW-1185">Reference proteome</keyword>
<dbReference type="EMBL" id="NXGX01000004">
    <property type="protein sequence ID" value="PKR58405.1"/>
    <property type="molecule type" value="Genomic_DNA"/>
</dbReference>
<accession>A0A2N3L6G4</accession>
<gene>
    <name evidence="1" type="ORF">COO92_11755</name>
</gene>
<sequence>MRGKLFALIVLIGIGTAAYFLLPLTPIPAYFENVTHRIGLLFGSQPDEQEPLPVRLENKLAKLGVSAGVPVAVQILTDNGAVALWVHDADRFRPLEIYPFCSDVVRDGDLSAYHGDYRILAKDIVLNRDGHASVMLNQAADGPKTDLALNGGCATEQGIPLESDDLRDIMLMTNAALQNGQAYIPVSIYPTAADQPLPDLKTSGQKQTD</sequence>
<comment type="caution">
    <text evidence="1">The sequence shown here is derived from an EMBL/GenBank/DDBJ whole genome shotgun (WGS) entry which is preliminary data.</text>
</comment>
<dbReference type="AlphaFoldDB" id="A0A2N3L6G4"/>
<organism evidence="1 2">
    <name type="scientific">Thalassospira lohafexi</name>
    <dbReference type="NCBI Taxonomy" id="744227"/>
    <lineage>
        <taxon>Bacteria</taxon>
        <taxon>Pseudomonadati</taxon>
        <taxon>Pseudomonadota</taxon>
        <taxon>Alphaproteobacteria</taxon>
        <taxon>Rhodospirillales</taxon>
        <taxon>Thalassospiraceae</taxon>
        <taxon>Thalassospira</taxon>
    </lineage>
</organism>
<protein>
    <submittedName>
        <fullName evidence="1">Uncharacterized protein</fullName>
    </submittedName>
</protein>
<name>A0A2N3L6G4_9PROT</name>